<accession>A0A7S4N2H3</accession>
<dbReference type="InterPro" id="IPR001611">
    <property type="entry name" value="Leu-rich_rpt"/>
</dbReference>
<evidence type="ECO:0000256" key="1">
    <source>
        <dbReference type="ARBA" id="ARBA00022729"/>
    </source>
</evidence>
<dbReference type="SMART" id="SM00034">
    <property type="entry name" value="CLECT"/>
    <property type="match status" value="2"/>
</dbReference>
<dbReference type="InterPro" id="IPR032675">
    <property type="entry name" value="LRR_dom_sf"/>
</dbReference>
<dbReference type="Pfam" id="PF00560">
    <property type="entry name" value="LRR_1"/>
    <property type="match status" value="2"/>
</dbReference>
<evidence type="ECO:0000313" key="8">
    <source>
        <dbReference type="EMBL" id="CAE2261672.1"/>
    </source>
</evidence>
<keyword evidence="5" id="KW-1133">Transmembrane helix</keyword>
<dbReference type="CDD" id="cd00037">
    <property type="entry name" value="CLECT"/>
    <property type="match status" value="2"/>
</dbReference>
<evidence type="ECO:0000256" key="5">
    <source>
        <dbReference type="SAM" id="Phobius"/>
    </source>
</evidence>
<comment type="caution">
    <text evidence="4">Lacks conserved residue(s) required for the propagation of feature annotation.</text>
</comment>
<dbReference type="SUPFAM" id="SSF56436">
    <property type="entry name" value="C-type lectin-like"/>
    <property type="match status" value="2"/>
</dbReference>
<feature type="domain" description="EGF-like" evidence="6">
    <location>
        <begin position="1166"/>
        <end position="1203"/>
    </location>
</feature>
<dbReference type="Gene3D" id="2.10.25.10">
    <property type="entry name" value="Laminin"/>
    <property type="match status" value="1"/>
</dbReference>
<organism evidence="8">
    <name type="scientific">Guillardia theta</name>
    <name type="common">Cryptophyte</name>
    <name type="synonym">Cryptomonas phi</name>
    <dbReference type="NCBI Taxonomy" id="55529"/>
    <lineage>
        <taxon>Eukaryota</taxon>
        <taxon>Cryptophyceae</taxon>
        <taxon>Pyrenomonadales</taxon>
        <taxon>Geminigeraceae</taxon>
        <taxon>Guillardia</taxon>
    </lineage>
</organism>
<dbReference type="InterPro" id="IPR011936">
    <property type="entry name" value="Myxo_disulph_rpt"/>
</dbReference>
<dbReference type="InterPro" id="IPR000152">
    <property type="entry name" value="EGF-type_Asp/Asn_hydroxyl_site"/>
</dbReference>
<keyword evidence="5" id="KW-0472">Membrane</keyword>
<evidence type="ECO:0000256" key="4">
    <source>
        <dbReference type="PROSITE-ProRule" id="PRU00076"/>
    </source>
</evidence>
<evidence type="ECO:0000256" key="3">
    <source>
        <dbReference type="ARBA" id="ARBA00023157"/>
    </source>
</evidence>
<proteinExistence type="predicted"/>
<evidence type="ECO:0000259" key="7">
    <source>
        <dbReference type="PROSITE" id="PS50041"/>
    </source>
</evidence>
<dbReference type="PROSITE" id="PS50026">
    <property type="entry name" value="EGF_3"/>
    <property type="match status" value="1"/>
</dbReference>
<evidence type="ECO:0000256" key="2">
    <source>
        <dbReference type="ARBA" id="ARBA00022737"/>
    </source>
</evidence>
<name>A0A7S4N2H3_GUITH</name>
<protein>
    <recommendedName>
        <fullName evidence="9">C-type lectin domain-containing protein</fullName>
    </recommendedName>
</protein>
<dbReference type="PANTHER" id="PTHR48054:SF94">
    <property type="entry name" value="LEUCINE-RICH REPEAT RECEPTOR-LIKE PROTEIN FASCIATED EAR2"/>
    <property type="match status" value="1"/>
</dbReference>
<dbReference type="EMBL" id="HBKN01006559">
    <property type="protein sequence ID" value="CAE2261672.1"/>
    <property type="molecule type" value="Transcribed_RNA"/>
</dbReference>
<dbReference type="Gene3D" id="2.60.120.260">
    <property type="entry name" value="Galactose-binding domain-like"/>
    <property type="match status" value="1"/>
</dbReference>
<dbReference type="InterPro" id="IPR052592">
    <property type="entry name" value="LRR-RLK"/>
</dbReference>
<dbReference type="Gene3D" id="3.10.100.10">
    <property type="entry name" value="Mannose-Binding Protein A, subunit A"/>
    <property type="match status" value="2"/>
</dbReference>
<evidence type="ECO:0000259" key="6">
    <source>
        <dbReference type="PROSITE" id="PS50026"/>
    </source>
</evidence>
<dbReference type="PROSITE" id="PS50041">
    <property type="entry name" value="C_TYPE_LECTIN_2"/>
    <property type="match status" value="2"/>
</dbReference>
<dbReference type="SUPFAM" id="SSF52058">
    <property type="entry name" value="L domain-like"/>
    <property type="match status" value="1"/>
</dbReference>
<feature type="domain" description="C-type lectin" evidence="7">
    <location>
        <begin position="1045"/>
        <end position="1161"/>
    </location>
</feature>
<feature type="domain" description="C-type lectin" evidence="7">
    <location>
        <begin position="1418"/>
        <end position="1506"/>
    </location>
</feature>
<dbReference type="Gene3D" id="3.80.10.10">
    <property type="entry name" value="Ribonuclease Inhibitor"/>
    <property type="match status" value="1"/>
</dbReference>
<dbReference type="InterPro" id="IPR000742">
    <property type="entry name" value="EGF"/>
</dbReference>
<dbReference type="NCBIfam" id="TIGR02232">
    <property type="entry name" value="myxo_disulf_rpt"/>
    <property type="match status" value="1"/>
</dbReference>
<feature type="transmembrane region" description="Helical" evidence="5">
    <location>
        <begin position="7"/>
        <end position="27"/>
    </location>
</feature>
<keyword evidence="5" id="KW-0812">Transmembrane</keyword>
<gene>
    <name evidence="8" type="ORF">GTHE00462_LOCUS5248</name>
</gene>
<dbReference type="CDD" id="cd00054">
    <property type="entry name" value="EGF_CA"/>
    <property type="match status" value="1"/>
</dbReference>
<dbReference type="PANTHER" id="PTHR48054">
    <property type="entry name" value="RECEPTOR KINASE-LIKE PROTEIN XA21"/>
    <property type="match status" value="1"/>
</dbReference>
<dbReference type="InterPro" id="IPR001304">
    <property type="entry name" value="C-type_lectin-like"/>
</dbReference>
<keyword evidence="1" id="KW-0732">Signal</keyword>
<dbReference type="PROSITE" id="PS00010">
    <property type="entry name" value="ASX_HYDROXYL"/>
    <property type="match status" value="1"/>
</dbReference>
<dbReference type="InterPro" id="IPR016187">
    <property type="entry name" value="CTDL_fold"/>
</dbReference>
<dbReference type="Pfam" id="PF00059">
    <property type="entry name" value="Lectin_C"/>
    <property type="match status" value="1"/>
</dbReference>
<evidence type="ECO:0008006" key="9">
    <source>
        <dbReference type="Google" id="ProtNLM"/>
    </source>
</evidence>
<reference evidence="8" key="1">
    <citation type="submission" date="2021-01" db="EMBL/GenBank/DDBJ databases">
        <authorList>
            <person name="Corre E."/>
            <person name="Pelletier E."/>
            <person name="Niang G."/>
            <person name="Scheremetjew M."/>
            <person name="Finn R."/>
            <person name="Kale V."/>
            <person name="Holt S."/>
            <person name="Cochrane G."/>
            <person name="Meng A."/>
            <person name="Brown T."/>
            <person name="Cohen L."/>
        </authorList>
    </citation>
    <scope>NUCLEOTIDE SEQUENCE</scope>
    <source>
        <strain evidence="8">CCMP 2712</strain>
    </source>
</reference>
<sequence length="1555" mass="168972">MYQPQQLLLVPPNACLGAIWLLLGFFVQPHVTFSCPLSTSTSSAICIANGWNAYPFIQSSYSPYCYCPFDPGTAPFSSAKFDGYQYYVTCPLCFSDSRLYEDYNALQDCQWPPYLQYHPYSAAASKLNEMYDSLNGDLWLRNDNWKSSLSVCSWYGITCRESSDGTGSHVAIVGIQLSGNNLQGVIPHDLGLSFPFLQVLDMSFNKITGFIPVELTCMPSLVKLILNDNRLQGSIPDFSSCQFLEEINLRSNLLSGTLSLSNLPSTLNQNPTKIIVSRNFIQSIVPGLWAFLPNSLRYLDFADNLVYGNIPSILLKSSSLSFLYGQNNLLVGPIPSLDEQNNFKQIDFSGNPLSGELPASFAYLWGDEQVSADVSIPTAPVDLLLDLSGSCISGNVSDALSRIQQKVHFANCSLENERLRSKYNIQTLIQMTNCQTNVICLEYESNTSGASSLANFSLCSNSSNYTNCSQTAPALNSTGKCKQFVNVSLTGATSYVCESYAAFENVARIWGWWSGRVNLQGTMITLDDCHKLETRQSKGLSVYCPEQDYGQGPVYEQSVPLKQGFSRSIALKTGYGNCSWINLSPLSPSIAGSIVSCAWKEVNVEPPLTLIPRYILAIPIHRVCPDSSFCNPLTIHWRCFKGNAKPGRDYLPSSGQISWPANVQGIRYAFVSVRLTGRLPYPVYFSLVIAPSVGSACGSACSFASECDASLVCKDTWTLAEYSQFDVEPSRCLNSCTCSLPTGNLTKPASCSGVEPLSNQNILIPSSKALTTVRISRCYKSSPAAGACLPDELHPCGDGYRHVNEECDDGNTVDGDGCSAQCAVEDFYSCVGGTSTSQDRCSFNSPGLLSPIEWLNTQGALRAGQLYQNIQWADEMFWNYNVYGQPVAQAIGCLVDPNSPFTLNMPASPFISTSPANCARIASLLGYAGFCRQYAGQCYTQRDFIFTVSSLKPSNTCVGNSGGEGSMYCYYVSYHTSSLYFVQQHDPCQIPGYCSPIGICDSNLASVPIQVSCTCNQSLSFGNGEFCSIHETQNLNCHGASSIWSSGICFFLASESIQYGSASSVCAAEGANVASILSATQNSAASSLLPFGQSAWIGYVKEGAAFDWTQSSLTPQIQVLSSTYTAWAGGEPIHNGSCTVLHATGEWVVQECNETSRTLCAFQFLNAERCGMGSTCDKNALCRDQINGYTCECKSGFSGSGNAGAPEEVTGSRNQGVFFNGSLPATAIQYARLGYAAADPDAWLDRPHAILQDGESVFVQVDLGRIFPIGNIKLYMYWPQERAYSNLSFEISSTGEFNLEQITLFSCNLWKDCGIETSSGRTVQGYNLAARYVRVYSGRSNLDNTVRFLRLSVFTNVGVACAACPLGTIGKAGEPNTCLRCNRTEAAANCSRQDNASQTETSTCLPIASCWQGQGKMYNGTCFRVFENSSGVTWKEANESCWRHGGELGMVKVAHDQDLINSLILTPAWLGWSGELRYTSDTSWELLNSSWVDGQSASSVRLSGVCDFLECSGSFSTAQVCGMTARGGMFPSLCDASLNAYVCFKVVPSETCSVR</sequence>
<keyword evidence="2" id="KW-0677">Repeat</keyword>
<keyword evidence="3" id="KW-1015">Disulfide bond</keyword>
<dbReference type="InterPro" id="IPR016186">
    <property type="entry name" value="C-type_lectin-like/link_sf"/>
</dbReference>
<keyword evidence="4" id="KW-0245">EGF-like domain</keyword>